<organism evidence="1 2">
    <name type="scientific">Falsiroseomonas algicola</name>
    <dbReference type="NCBI Taxonomy" id="2716930"/>
    <lineage>
        <taxon>Bacteria</taxon>
        <taxon>Pseudomonadati</taxon>
        <taxon>Pseudomonadota</taxon>
        <taxon>Alphaproteobacteria</taxon>
        <taxon>Acetobacterales</taxon>
        <taxon>Roseomonadaceae</taxon>
        <taxon>Falsiroseomonas</taxon>
    </lineage>
</organism>
<keyword evidence="2" id="KW-1185">Reference proteome</keyword>
<dbReference type="Gene3D" id="3.40.50.300">
    <property type="entry name" value="P-loop containing nucleotide triphosphate hydrolases"/>
    <property type="match status" value="1"/>
</dbReference>
<evidence type="ECO:0000313" key="1">
    <source>
        <dbReference type="EMBL" id="NGM24193.1"/>
    </source>
</evidence>
<protein>
    <recommendedName>
        <fullName evidence="3">Hpr(Ser) kinase/phosphatase</fullName>
    </recommendedName>
</protein>
<evidence type="ECO:0008006" key="3">
    <source>
        <dbReference type="Google" id="ProtNLM"/>
    </source>
</evidence>
<name>A0A6M1LW78_9PROT</name>
<reference evidence="1 2" key="1">
    <citation type="submission" date="2020-03" db="EMBL/GenBank/DDBJ databases">
        <title>Roseomonas stagni sp. nov., isolated from pond water in Japan.</title>
        <authorList>
            <person name="Furuhata K."/>
            <person name="Miyamoto H."/>
            <person name="Goto K."/>
        </authorList>
    </citation>
    <scope>NUCLEOTIDE SEQUENCE [LARGE SCALE GENOMIC DNA]</scope>
    <source>
        <strain evidence="1 2">PeD5</strain>
    </source>
</reference>
<dbReference type="Proteomes" id="UP000475385">
    <property type="component" value="Unassembled WGS sequence"/>
</dbReference>
<gene>
    <name evidence="1" type="ORF">G3576_29660</name>
</gene>
<sequence>MIEQSAPPYRYRISGLIVASDVALPMRTLLDPMGTPPADVTMSHAAVPDRLDQPTREGPNWTADDRRLLLDLPGIGRFLAEDGRRLALSPAPGVALEDITVFATGTGLAAILYQRGAMLLHASAVVHDGRAFLFCGPSGAGKSTLTAALTRAGCGFLSDDVCAIEPAAEGPPLVQADGRVLRLYRDSIGHVGLADAMGPPVRQQVPKFHVSPPGGTAATGAGVPVAAIYALMEASPATPPGITPLAPVAAAQALLRLSYRRRLALAYGGSGGLAPRIASLLHHAGVCVLHQDRDFAALDGTIAMLFRHWDTLR</sequence>
<dbReference type="SUPFAM" id="SSF53795">
    <property type="entry name" value="PEP carboxykinase-like"/>
    <property type="match status" value="1"/>
</dbReference>
<proteinExistence type="predicted"/>
<dbReference type="RefSeq" id="WP_164698109.1">
    <property type="nucleotide sequence ID" value="NZ_JAAIKB010000027.1"/>
</dbReference>
<accession>A0A6M1LW78</accession>
<comment type="caution">
    <text evidence="1">The sequence shown here is derived from an EMBL/GenBank/DDBJ whole genome shotgun (WGS) entry which is preliminary data.</text>
</comment>
<dbReference type="InterPro" id="IPR027417">
    <property type="entry name" value="P-loop_NTPase"/>
</dbReference>
<evidence type="ECO:0000313" key="2">
    <source>
        <dbReference type="Proteomes" id="UP000475385"/>
    </source>
</evidence>
<dbReference type="EMBL" id="JAAIKB010000027">
    <property type="protein sequence ID" value="NGM24193.1"/>
    <property type="molecule type" value="Genomic_DNA"/>
</dbReference>
<dbReference type="AlphaFoldDB" id="A0A6M1LW78"/>